<evidence type="ECO:0000313" key="1">
    <source>
        <dbReference type="EMBL" id="ATW60346.1"/>
    </source>
</evidence>
<gene>
    <name evidence="1" type="ORF">SEA_KOKO_56</name>
</gene>
<dbReference type="Pfam" id="PF17468">
    <property type="entry name" value="GP52"/>
    <property type="match status" value="1"/>
</dbReference>
<keyword evidence="2" id="KW-1185">Reference proteome</keyword>
<dbReference type="Proteomes" id="UP000241798">
    <property type="component" value="Segment"/>
</dbReference>
<reference evidence="1 2" key="1">
    <citation type="submission" date="2017-10" db="EMBL/GenBank/DDBJ databases">
        <authorList>
            <person name="Chen M."/>
            <person name="Kallman A."/>
            <person name="Luo C."/>
            <person name="Martin J."/>
            <person name="Nguyen T."/>
            <person name="Pierce C."/>
            <person name="Ramos K."/>
            <person name="Smith E."/>
            <person name="Giorgia P."/>
            <person name="Ellis O."/>
            <person name="Reddi K."/>
            <person name="Moberg-Parker J."/>
            <person name="Garlena R.A."/>
            <person name="Russell D.A."/>
            <person name="Pope W.H."/>
            <person name="Jacobs-Sera D."/>
            <person name="Hendrix R.W."/>
            <person name="Hatfull G.F."/>
        </authorList>
    </citation>
    <scope>NUCLEOTIDE SEQUENCE [LARGE SCALE GENOMIC DNA]</scope>
</reference>
<sequence>MIDLFDGGFNGAGRSEMYRAQVAPELFPNEKPMLIGNWPQDDLEMYVGGSYTPGYGERKQ</sequence>
<protein>
    <submittedName>
        <fullName evidence="1">Uncharacterized protein</fullName>
    </submittedName>
</protein>
<accession>A0A2H4PDP9</accession>
<name>A0A2H4PDP9_9CAUD</name>
<organism evidence="1 2">
    <name type="scientific">Mycobacterium phage Koko</name>
    <dbReference type="NCBI Taxonomy" id="2047840"/>
    <lineage>
        <taxon>Viruses</taxon>
        <taxon>Duplodnaviria</taxon>
        <taxon>Heunggongvirae</taxon>
        <taxon>Uroviricota</taxon>
        <taxon>Caudoviricetes</taxon>
        <taxon>Gladiatorvirus</taxon>
        <taxon>Gladiatorvirus koko</taxon>
    </lineage>
</organism>
<dbReference type="EMBL" id="MG099945">
    <property type="protein sequence ID" value="ATW60346.1"/>
    <property type="molecule type" value="Genomic_DNA"/>
</dbReference>
<evidence type="ECO:0000313" key="2">
    <source>
        <dbReference type="Proteomes" id="UP000241798"/>
    </source>
</evidence>
<proteinExistence type="predicted"/>
<dbReference type="InterPro" id="IPR035344">
    <property type="entry name" value="Gp52"/>
</dbReference>